<proteinExistence type="predicted"/>
<gene>
    <name evidence="1" type="ORF">OMM_04846</name>
</gene>
<name>A0A1V1NZH3_9BACT</name>
<evidence type="ECO:0000313" key="1">
    <source>
        <dbReference type="EMBL" id="ETR67971.1"/>
    </source>
</evidence>
<evidence type="ECO:0000313" key="2">
    <source>
        <dbReference type="Proteomes" id="UP000189670"/>
    </source>
</evidence>
<sequence length="244" mass="28647">MQIPWKVDSLYQYLKMVQSGNIPNFSDSCPICGAKDCATYNGCYYRSVIDLFANFFMVDFPILQYLCHQKGDNPVTHHVTFSLLPWMLIPYHRLSLPFMIYAIQLKFQKQISYSKLTQALDLEFESFYELSGLDYFINIHSLFTCKAIITLALNMFIQSGITTIIDSKQYQNIYNDKNQPFEFIQLLLSFRYEYNGQTLFGPVAFAWIFYQESGGTKKMRPFFSEKLLNIDFKTIFFAFCILHK</sequence>
<dbReference type="EMBL" id="ATBP01001138">
    <property type="protein sequence ID" value="ETR67971.1"/>
    <property type="molecule type" value="Genomic_DNA"/>
</dbReference>
<organism evidence="1 2">
    <name type="scientific">Candidatus Magnetoglobus multicellularis str. Araruama</name>
    <dbReference type="NCBI Taxonomy" id="890399"/>
    <lineage>
        <taxon>Bacteria</taxon>
        <taxon>Pseudomonadati</taxon>
        <taxon>Thermodesulfobacteriota</taxon>
        <taxon>Desulfobacteria</taxon>
        <taxon>Desulfobacterales</taxon>
        <taxon>Desulfobacteraceae</taxon>
        <taxon>Candidatus Magnetoglobus</taxon>
    </lineage>
</organism>
<dbReference type="Proteomes" id="UP000189670">
    <property type="component" value="Unassembled WGS sequence"/>
</dbReference>
<accession>A0A1V1NZH3</accession>
<dbReference type="AlphaFoldDB" id="A0A1V1NZH3"/>
<reference evidence="2" key="1">
    <citation type="submission" date="2012-11" db="EMBL/GenBank/DDBJ databases">
        <authorList>
            <person name="Lucero-Rivera Y.E."/>
            <person name="Tovar-Ramirez D."/>
        </authorList>
    </citation>
    <scope>NUCLEOTIDE SEQUENCE [LARGE SCALE GENOMIC DNA]</scope>
    <source>
        <strain evidence="2">Araruama</strain>
    </source>
</reference>
<comment type="caution">
    <text evidence="1">The sequence shown here is derived from an EMBL/GenBank/DDBJ whole genome shotgun (WGS) entry which is preliminary data.</text>
</comment>
<protein>
    <submittedName>
        <fullName evidence="1">Uncharacterized protein</fullName>
    </submittedName>
</protein>